<accession>A0A2W1JGP7</accession>
<dbReference type="OrthoDB" id="9782250at2"/>
<dbReference type="EMBL" id="PQWO01000008">
    <property type="protein sequence ID" value="PZD72739.1"/>
    <property type="molecule type" value="Genomic_DNA"/>
</dbReference>
<feature type="transmembrane region" description="Helical" evidence="1">
    <location>
        <begin position="495"/>
        <end position="516"/>
    </location>
</feature>
<keyword evidence="1" id="KW-0812">Transmembrane</keyword>
<dbReference type="AlphaFoldDB" id="A0A2W1JGP7"/>
<evidence type="ECO:0000313" key="3">
    <source>
        <dbReference type="EMBL" id="PZD72739.1"/>
    </source>
</evidence>
<organism evidence="3 4">
    <name type="scientific">Acaryochloris thomasi RCC1774</name>
    <dbReference type="NCBI Taxonomy" id="1764569"/>
    <lineage>
        <taxon>Bacteria</taxon>
        <taxon>Bacillati</taxon>
        <taxon>Cyanobacteriota</taxon>
        <taxon>Cyanophyceae</taxon>
        <taxon>Acaryochloridales</taxon>
        <taxon>Acaryochloridaceae</taxon>
        <taxon>Acaryochloris</taxon>
        <taxon>Acaryochloris thomasi</taxon>
    </lineage>
</organism>
<dbReference type="Proteomes" id="UP000248857">
    <property type="component" value="Unassembled WGS sequence"/>
</dbReference>
<feature type="transmembrane region" description="Helical" evidence="1">
    <location>
        <begin position="415"/>
        <end position="435"/>
    </location>
</feature>
<evidence type="ECO:0000259" key="2">
    <source>
        <dbReference type="Pfam" id="PF02517"/>
    </source>
</evidence>
<gene>
    <name evidence="3" type="ORF">C1752_03347</name>
</gene>
<feature type="transmembrane region" description="Helical" evidence="1">
    <location>
        <begin position="294"/>
        <end position="316"/>
    </location>
</feature>
<keyword evidence="4" id="KW-1185">Reference proteome</keyword>
<feature type="transmembrane region" description="Helical" evidence="1">
    <location>
        <begin position="369"/>
        <end position="390"/>
    </location>
</feature>
<comment type="caution">
    <text evidence="3">The sequence shown here is derived from an EMBL/GenBank/DDBJ whole genome shotgun (WGS) entry which is preliminary data.</text>
</comment>
<dbReference type="GO" id="GO:0080120">
    <property type="term" value="P:CAAX-box protein maturation"/>
    <property type="evidence" value="ECO:0007669"/>
    <property type="project" value="UniProtKB-ARBA"/>
</dbReference>
<proteinExistence type="predicted"/>
<feature type="transmembrane region" description="Helical" evidence="1">
    <location>
        <begin position="328"/>
        <end position="348"/>
    </location>
</feature>
<dbReference type="PANTHER" id="PTHR43592">
    <property type="entry name" value="CAAX AMINO TERMINAL PROTEASE"/>
    <property type="match status" value="1"/>
</dbReference>
<dbReference type="InterPro" id="IPR003675">
    <property type="entry name" value="Rce1/LyrA-like_dom"/>
</dbReference>
<feature type="transmembrane region" description="Helical" evidence="1">
    <location>
        <begin position="7"/>
        <end position="28"/>
    </location>
</feature>
<feature type="transmembrane region" description="Helical" evidence="1">
    <location>
        <begin position="471"/>
        <end position="488"/>
    </location>
</feature>
<feature type="domain" description="CAAX prenyl protease 2/Lysostaphin resistance protein A-like" evidence="2">
    <location>
        <begin position="419"/>
        <end position="503"/>
    </location>
</feature>
<name>A0A2W1JGP7_9CYAN</name>
<keyword evidence="1" id="KW-1133">Transmembrane helix</keyword>
<sequence length="517" mass="56984">MIKDRQLYKLILSILTVIVVAMIGLQLVSSWTQPQAQSQLNLYESDLLLQASTWQETNDAEPGTSPLLENLWGDSDPVQQALKNYQKIKTSATLQSGPTDDPEKRAASEAFVNELDLRLGLLYARSGQVEDAIATWTPLAEAAPSPGNQRAVTAAILQGLWSDPPQLKPQAQQQLESQLKGWFRYQSLSQLYQLQQRQETLTTLRSQEHAAAEKALTRLAAVQVFPAIGGLTGVGILIFWLIQFAVKKRQSLPEAASTAPTIEPIEAQADQTPNTPQELAATVRWPVTTIWQVMVVWFAAFFCVSFVLPVVLYVAGAKPETFGARGQAYLALIQYSLLMGVGFSILYLSLKPFLSQPLKWLPLRWQGSWFSWGLSGYLAALPLVIVISVLNQKLLQNQGGGNPLLEIILNSHDRFSMGLLLFMVAVLAPLFEEILFRGFFLTSLTRYLPMWSAIGLSGLVFAIAHLNLSDILPLTVLGCMLGFVYTRSQNLLASMLLHGLWNSGSFIGLIILGSSVS</sequence>
<evidence type="ECO:0000313" key="4">
    <source>
        <dbReference type="Proteomes" id="UP000248857"/>
    </source>
</evidence>
<dbReference type="RefSeq" id="WP_110986782.1">
    <property type="nucleotide sequence ID" value="NZ_CAWNWM010000008.1"/>
</dbReference>
<dbReference type="PANTHER" id="PTHR43592:SF15">
    <property type="entry name" value="CAAX AMINO TERMINAL PROTEASE FAMILY PROTEIN"/>
    <property type="match status" value="1"/>
</dbReference>
<protein>
    <recommendedName>
        <fullName evidence="2">CAAX prenyl protease 2/Lysostaphin resistance protein A-like domain-containing protein</fullName>
    </recommendedName>
</protein>
<evidence type="ECO:0000256" key="1">
    <source>
        <dbReference type="SAM" id="Phobius"/>
    </source>
</evidence>
<dbReference type="Pfam" id="PF02517">
    <property type="entry name" value="Rce1-like"/>
    <property type="match status" value="1"/>
</dbReference>
<dbReference type="GO" id="GO:0004175">
    <property type="term" value="F:endopeptidase activity"/>
    <property type="evidence" value="ECO:0007669"/>
    <property type="project" value="UniProtKB-ARBA"/>
</dbReference>
<feature type="transmembrane region" description="Helical" evidence="1">
    <location>
        <begin position="224"/>
        <end position="242"/>
    </location>
</feature>
<keyword evidence="1" id="KW-0472">Membrane</keyword>
<reference evidence="3 4" key="1">
    <citation type="journal article" date="2018" name="Sci. Rep.">
        <title>A novel species of the marine cyanobacterium Acaryochloris with a unique pigment content and lifestyle.</title>
        <authorList>
            <person name="Partensky F."/>
            <person name="Six C."/>
            <person name="Ratin M."/>
            <person name="Garczarek L."/>
            <person name="Vaulot D."/>
            <person name="Probert I."/>
            <person name="Calteau A."/>
            <person name="Gourvil P."/>
            <person name="Marie D."/>
            <person name="Grebert T."/>
            <person name="Bouchier C."/>
            <person name="Le Panse S."/>
            <person name="Gachenot M."/>
            <person name="Rodriguez F."/>
            <person name="Garrido J.L."/>
        </authorList>
    </citation>
    <scope>NUCLEOTIDE SEQUENCE [LARGE SCALE GENOMIC DNA]</scope>
    <source>
        <strain evidence="3 4">RCC1774</strain>
    </source>
</reference>